<dbReference type="PANTHER" id="PTHR41287">
    <property type="match status" value="1"/>
</dbReference>
<dbReference type="AlphaFoldDB" id="X1FFH5"/>
<evidence type="ECO:0000313" key="2">
    <source>
        <dbReference type="EMBL" id="GAH31280.1"/>
    </source>
</evidence>
<sequence>MPYVKKGAYLSPDPEKREAQLQNLVQNRMRRLRKGEFIPGPLNDPNYLGDIIRFLQEQFFIPETKAPIALENFQKEKILKPLFYGNRPYTMALIGEPKKSGKSCLAAGIANFYLFNEGIRPGENVEILICASDKEQASWTVFNKLKEAIRMNRKMLIQCDISADKIEIPHKSSVVRVLATDVSGAGQNADLVIFDELYLYRYEGMRDFFEVMTTVPTKPHPLILIVTTAGYEEDEDDLLYSLYQKGMNLRVKPDPTFYFWWDDGPEANRMPWQTPGYLKQQRGRLREGTFLRFHYNIWSSNQEIFISKNDIEACIDPNLRP</sequence>
<comment type="caution">
    <text evidence="2">The sequence shown here is derived from an EMBL/GenBank/DDBJ whole genome shotgun (WGS) entry which is preliminary data.</text>
</comment>
<dbReference type="InterPro" id="IPR005021">
    <property type="entry name" value="Terminase_largesu-like"/>
</dbReference>
<feature type="domain" description="Terminase large subunit-like ATPase" evidence="1">
    <location>
        <begin position="89"/>
        <end position="232"/>
    </location>
</feature>
<gene>
    <name evidence="2" type="ORF">S03H2_03968</name>
</gene>
<accession>X1FFH5</accession>
<organism evidence="2">
    <name type="scientific">marine sediment metagenome</name>
    <dbReference type="NCBI Taxonomy" id="412755"/>
    <lineage>
        <taxon>unclassified sequences</taxon>
        <taxon>metagenomes</taxon>
        <taxon>ecological metagenomes</taxon>
    </lineage>
</organism>
<dbReference type="Pfam" id="PF03354">
    <property type="entry name" value="TerL_ATPase"/>
    <property type="match status" value="1"/>
</dbReference>
<feature type="non-terminal residue" evidence="2">
    <location>
        <position position="321"/>
    </location>
</feature>
<dbReference type="PANTHER" id="PTHR41287:SF1">
    <property type="entry name" value="PROTEIN YMFN"/>
    <property type="match status" value="1"/>
</dbReference>
<protein>
    <recommendedName>
        <fullName evidence="1">Terminase large subunit-like ATPase domain-containing protein</fullName>
    </recommendedName>
</protein>
<name>X1FFH5_9ZZZZ</name>
<dbReference type="InterPro" id="IPR046461">
    <property type="entry name" value="TerL_ATPase"/>
</dbReference>
<dbReference type="Gene3D" id="3.40.50.300">
    <property type="entry name" value="P-loop containing nucleotide triphosphate hydrolases"/>
    <property type="match status" value="1"/>
</dbReference>
<dbReference type="EMBL" id="BARU01001524">
    <property type="protein sequence ID" value="GAH31280.1"/>
    <property type="molecule type" value="Genomic_DNA"/>
</dbReference>
<evidence type="ECO:0000259" key="1">
    <source>
        <dbReference type="Pfam" id="PF03354"/>
    </source>
</evidence>
<reference evidence="2" key="1">
    <citation type="journal article" date="2014" name="Front. Microbiol.">
        <title>High frequency of phylogenetically diverse reductive dehalogenase-homologous genes in deep subseafloor sedimentary metagenomes.</title>
        <authorList>
            <person name="Kawai M."/>
            <person name="Futagami T."/>
            <person name="Toyoda A."/>
            <person name="Takaki Y."/>
            <person name="Nishi S."/>
            <person name="Hori S."/>
            <person name="Arai W."/>
            <person name="Tsubouchi T."/>
            <person name="Morono Y."/>
            <person name="Uchiyama I."/>
            <person name="Ito T."/>
            <person name="Fujiyama A."/>
            <person name="Inagaki F."/>
            <person name="Takami H."/>
        </authorList>
    </citation>
    <scope>NUCLEOTIDE SEQUENCE</scope>
    <source>
        <strain evidence="2">Expedition CK06-06</strain>
    </source>
</reference>
<dbReference type="InterPro" id="IPR027417">
    <property type="entry name" value="P-loop_NTPase"/>
</dbReference>
<proteinExistence type="predicted"/>